<evidence type="ECO:0000256" key="11">
    <source>
        <dbReference type="SAM" id="MobiDB-lite"/>
    </source>
</evidence>
<dbReference type="SMART" id="SM00477">
    <property type="entry name" value="NUC"/>
    <property type="match status" value="1"/>
</dbReference>
<dbReference type="Proteomes" id="UP000825483">
    <property type="component" value="Unassembled WGS sequence"/>
</dbReference>
<comment type="cofactor">
    <cofactor evidence="1 10">
        <name>Mg(2+)</name>
        <dbReference type="ChEBI" id="CHEBI:18420"/>
    </cofactor>
</comment>
<dbReference type="EC" id="3.1.30.-" evidence="10"/>
<dbReference type="InterPro" id="IPR044929">
    <property type="entry name" value="DNA/RNA_non-sp_Endonuclease_sf"/>
</dbReference>
<dbReference type="GeneID" id="72468063"/>
<evidence type="ECO:0000256" key="9">
    <source>
        <dbReference type="PIRSR" id="PIRSR640255-2"/>
    </source>
</evidence>
<evidence type="ECO:0000256" key="8">
    <source>
        <dbReference type="PIRSR" id="PIRSR640255-1"/>
    </source>
</evidence>
<feature type="signal peptide" evidence="12">
    <location>
        <begin position="1"/>
        <end position="20"/>
    </location>
</feature>
<evidence type="ECO:0000256" key="4">
    <source>
        <dbReference type="ARBA" id="ARBA00022723"/>
    </source>
</evidence>
<dbReference type="InterPro" id="IPR001604">
    <property type="entry name" value="Endo_G_ENPP1-like_dom"/>
</dbReference>
<name>A0A9R1C6Z0_9BACT</name>
<organism evidence="15 16">
    <name type="scientific">Prevotella lacticifex</name>
    <dbReference type="NCBI Taxonomy" id="2854755"/>
    <lineage>
        <taxon>Bacteria</taxon>
        <taxon>Pseudomonadati</taxon>
        <taxon>Bacteroidota</taxon>
        <taxon>Bacteroidia</taxon>
        <taxon>Bacteroidales</taxon>
        <taxon>Prevotellaceae</taxon>
        <taxon>Prevotella</taxon>
    </lineage>
</organism>
<comment type="caution">
    <text evidence="15">The sequence shown here is derived from an EMBL/GenBank/DDBJ whole genome shotgun (WGS) entry which is preliminary data.</text>
</comment>
<dbReference type="RefSeq" id="WP_223927386.1">
    <property type="nucleotide sequence ID" value="NZ_BPTU01000003.1"/>
</dbReference>
<keyword evidence="12" id="KW-0732">Signal</keyword>
<dbReference type="PANTHER" id="PTHR13966">
    <property type="entry name" value="ENDONUCLEASE RELATED"/>
    <property type="match status" value="1"/>
</dbReference>
<proteinExistence type="inferred from homology"/>
<keyword evidence="3 10" id="KW-0540">Nuclease</keyword>
<dbReference type="AlphaFoldDB" id="A0A9R1C6Z0"/>
<dbReference type="EMBL" id="BPUB01000001">
    <property type="protein sequence ID" value="GJG57159.1"/>
    <property type="molecule type" value="Genomic_DNA"/>
</dbReference>
<evidence type="ECO:0000259" key="14">
    <source>
        <dbReference type="SMART" id="SM00892"/>
    </source>
</evidence>
<dbReference type="Pfam" id="PF01223">
    <property type="entry name" value="Endonuclease_NS"/>
    <property type="match status" value="1"/>
</dbReference>
<sequence>MLRKISNHIYVVLAACLLMACQLPGHSNKAQDLPELSADTAAIDGNDAVSAESDADNATDDGAEGSVADADGKSSPANPVCGLPRVAKGTPEVVLRRVGYTVSYNPDNRIPNWVAWELTADHTDGPYKRGGIKFQEDEGVTTYDYQRSGYDRGHMCPSGDNKWSEEAQQQSFLMTNMCPQSHGLNAGDWNEMEMQCRRWAEEFGSLDIIAGPILFRGRHKTIGSGVVVPEAFFKVVYCPSRHMAIGFIYRNEPGNRPKGDYVNSVAEIERITGFTFLTALPPKLAAKVKKEADLSQWY</sequence>
<dbReference type="GO" id="GO:0046872">
    <property type="term" value="F:metal ion binding"/>
    <property type="evidence" value="ECO:0007669"/>
    <property type="project" value="UniProtKB-KW"/>
</dbReference>
<dbReference type="CDD" id="cd00091">
    <property type="entry name" value="NUC"/>
    <property type="match status" value="1"/>
</dbReference>
<dbReference type="InterPro" id="IPR040255">
    <property type="entry name" value="Non-specific_endonuclease"/>
</dbReference>
<comment type="similarity">
    <text evidence="2 10">Belongs to the DNA/RNA non-specific endonuclease family.</text>
</comment>
<dbReference type="PANTHER" id="PTHR13966:SF5">
    <property type="entry name" value="ENDONUCLEASE G, MITOCHONDRIAL"/>
    <property type="match status" value="1"/>
</dbReference>
<dbReference type="GO" id="GO:0003676">
    <property type="term" value="F:nucleic acid binding"/>
    <property type="evidence" value="ECO:0007669"/>
    <property type="project" value="InterPro"/>
</dbReference>
<evidence type="ECO:0000256" key="7">
    <source>
        <dbReference type="ARBA" id="ARBA00022842"/>
    </source>
</evidence>
<feature type="domain" description="ENPP1-3/EXOG-like endonuclease/phosphodiesterase" evidence="13">
    <location>
        <begin position="97"/>
        <end position="283"/>
    </location>
</feature>
<dbReference type="PROSITE" id="PS51257">
    <property type="entry name" value="PROKAR_LIPOPROTEIN"/>
    <property type="match status" value="1"/>
</dbReference>
<dbReference type="Gene3D" id="3.40.570.10">
    <property type="entry name" value="Extracellular Endonuclease, subunit A"/>
    <property type="match status" value="1"/>
</dbReference>
<dbReference type="SUPFAM" id="SSF54060">
    <property type="entry name" value="His-Me finger endonucleases"/>
    <property type="match status" value="1"/>
</dbReference>
<dbReference type="GO" id="GO:0016787">
    <property type="term" value="F:hydrolase activity"/>
    <property type="evidence" value="ECO:0007669"/>
    <property type="project" value="UniProtKB-KW"/>
</dbReference>
<feature type="active site" description="Proton acceptor" evidence="8">
    <location>
        <position position="154"/>
    </location>
</feature>
<keyword evidence="5 10" id="KW-0255">Endonuclease</keyword>
<dbReference type="GO" id="GO:0004519">
    <property type="term" value="F:endonuclease activity"/>
    <property type="evidence" value="ECO:0007669"/>
    <property type="project" value="UniProtKB-UniRule"/>
</dbReference>
<dbReference type="InterPro" id="IPR020821">
    <property type="entry name" value="ENPP1-3/EXOG-like_nuc-like"/>
</dbReference>
<accession>A0A9R1C6Z0</accession>
<dbReference type="PROSITE" id="PS01070">
    <property type="entry name" value="NUCLEASE_NON_SPEC"/>
    <property type="match status" value="1"/>
</dbReference>
<evidence type="ECO:0000256" key="12">
    <source>
        <dbReference type="SAM" id="SignalP"/>
    </source>
</evidence>
<evidence type="ECO:0000313" key="15">
    <source>
        <dbReference type="EMBL" id="GJG57159.1"/>
    </source>
</evidence>
<protein>
    <recommendedName>
        <fullName evidence="10">Endonuclease</fullName>
        <ecNumber evidence="10">3.1.30.-</ecNumber>
    </recommendedName>
</protein>
<keyword evidence="6 10" id="KW-0378">Hydrolase</keyword>
<feature type="domain" description="DNA/RNA non-specific endonuclease/pyrophosphatase/phosphodiesterase" evidence="14">
    <location>
        <begin position="96"/>
        <end position="283"/>
    </location>
</feature>
<dbReference type="SMART" id="SM00892">
    <property type="entry name" value="Endonuclease_NS"/>
    <property type="match status" value="1"/>
</dbReference>
<evidence type="ECO:0000259" key="13">
    <source>
        <dbReference type="SMART" id="SM00477"/>
    </source>
</evidence>
<evidence type="ECO:0000256" key="10">
    <source>
        <dbReference type="RuleBase" id="RU366055"/>
    </source>
</evidence>
<gene>
    <name evidence="15" type="ORF">PRLR5076_00100</name>
</gene>
<dbReference type="InterPro" id="IPR018524">
    <property type="entry name" value="DNA/RNA_endonuclease_AS"/>
</dbReference>
<dbReference type="InterPro" id="IPR044925">
    <property type="entry name" value="His-Me_finger_sf"/>
</dbReference>
<keyword evidence="4 9" id="KW-0479">Metal-binding</keyword>
<evidence type="ECO:0000313" key="16">
    <source>
        <dbReference type="Proteomes" id="UP000825483"/>
    </source>
</evidence>
<feature type="compositionally biased region" description="Acidic residues" evidence="11">
    <location>
        <begin position="53"/>
        <end position="63"/>
    </location>
</feature>
<evidence type="ECO:0000256" key="1">
    <source>
        <dbReference type="ARBA" id="ARBA00001946"/>
    </source>
</evidence>
<evidence type="ECO:0000256" key="2">
    <source>
        <dbReference type="ARBA" id="ARBA00010052"/>
    </source>
</evidence>
<evidence type="ECO:0000256" key="5">
    <source>
        <dbReference type="ARBA" id="ARBA00022759"/>
    </source>
</evidence>
<keyword evidence="16" id="KW-1185">Reference proteome</keyword>
<feature type="region of interest" description="Disordered" evidence="11">
    <location>
        <begin position="50"/>
        <end position="83"/>
    </location>
</feature>
<feature type="chain" id="PRO_5040437131" description="Endonuclease" evidence="12">
    <location>
        <begin position="21"/>
        <end position="298"/>
    </location>
</feature>
<keyword evidence="7" id="KW-0460">Magnesium</keyword>
<evidence type="ECO:0000256" key="6">
    <source>
        <dbReference type="ARBA" id="ARBA00022801"/>
    </source>
</evidence>
<feature type="binding site" evidence="9">
    <location>
        <position position="185"/>
    </location>
    <ligand>
        <name>Mg(2+)</name>
        <dbReference type="ChEBI" id="CHEBI:18420"/>
        <note>catalytic</note>
    </ligand>
</feature>
<evidence type="ECO:0000256" key="3">
    <source>
        <dbReference type="ARBA" id="ARBA00022722"/>
    </source>
</evidence>
<reference evidence="15" key="1">
    <citation type="journal article" date="2022" name="Int. J. Syst. Evol. Microbiol.">
        <title>Prevotella lacticifex sp. nov., isolated from the rumen of cows.</title>
        <authorList>
            <person name="Shinkai T."/>
            <person name="Ikeyama N."/>
            <person name="Kumagai M."/>
            <person name="Ohmori H."/>
            <person name="Sakamoto M."/>
            <person name="Ohkuma M."/>
            <person name="Mitsumori M."/>
        </authorList>
    </citation>
    <scope>NUCLEOTIDE SEQUENCE</scope>
    <source>
        <strain evidence="15">R5076</strain>
    </source>
</reference>